<keyword evidence="6 9" id="KW-1133">Transmembrane helix</keyword>
<dbReference type="InterPro" id="IPR029244">
    <property type="entry name" value="FAM69_N"/>
</dbReference>
<evidence type="ECO:0000256" key="3">
    <source>
        <dbReference type="ARBA" id="ARBA00022692"/>
    </source>
</evidence>
<keyword evidence="11" id="KW-1185">Reference proteome</keyword>
<dbReference type="InterPro" id="IPR022049">
    <property type="entry name" value="FAM69_kinase_dom"/>
</dbReference>
<gene>
    <name evidence="12" type="primary">LOC107226220</name>
</gene>
<proteinExistence type="inferred from homology"/>
<evidence type="ECO:0000256" key="8">
    <source>
        <dbReference type="ARBA" id="ARBA00023157"/>
    </source>
</evidence>
<keyword evidence="4" id="KW-0256">Endoplasmic reticulum</keyword>
<accession>A0ABM3GCJ2</accession>
<name>A0ABM3GCJ2_NEOLC</name>
<dbReference type="PANTHER" id="PTHR21093:SF2">
    <property type="entry name" value="DIVERGENT PROTEIN KINASE DOMAIN 1C"/>
    <property type="match status" value="1"/>
</dbReference>
<sequence>MNIKRLPGFIIHYKLVSVAAFLVLASIVYLLIHWGIMCTNLEAWRHVSKVCSLHSSGTAAGILCGPLCSEKRIHSLACETLHAGKEAVFSAHWETTRLVFKASRIQSNPDQSESLFWTDTAGIKHFPSEEEFGDMIRDLITNNLNLTITGEQLKRLSRLRRHHVETNPTRRNLEMENVWPLLQENEYILSILYEDRDVFPQLIGTCGTFFAVEYVKPIQTPTGVLALSDSKPEWAKSRLLVHRETFSDRCCKIVTRCDFSRCRRLKLAVMILDLLEEFDSNFVEPFHLCDVKINHFGLPPGGQRLKFLDLDAVFSKTALTRLLADGRSCEKHEDCDFFDCRSFCSSKQKCESPVVNNNLQIICEKIFLGWTLSGTIIIPGLLMSQHTTSTLAVMLRQCANPAGDVTNLPRAAVPDSLKSRLYNMLSEMEQQFSTPE</sequence>
<evidence type="ECO:0000256" key="1">
    <source>
        <dbReference type="ARBA" id="ARBA00004648"/>
    </source>
</evidence>
<dbReference type="GO" id="GO:0016301">
    <property type="term" value="F:kinase activity"/>
    <property type="evidence" value="ECO:0007669"/>
    <property type="project" value="UniProtKB-KW"/>
</dbReference>
<feature type="domain" description="FAM69 N-terminal" evidence="10">
    <location>
        <begin position="4"/>
        <end position="159"/>
    </location>
</feature>
<organism evidence="11 12">
    <name type="scientific">Neodiprion lecontei</name>
    <name type="common">Redheaded pine sawfly</name>
    <dbReference type="NCBI Taxonomy" id="441921"/>
    <lineage>
        <taxon>Eukaryota</taxon>
        <taxon>Metazoa</taxon>
        <taxon>Ecdysozoa</taxon>
        <taxon>Arthropoda</taxon>
        <taxon>Hexapoda</taxon>
        <taxon>Insecta</taxon>
        <taxon>Pterygota</taxon>
        <taxon>Neoptera</taxon>
        <taxon>Endopterygota</taxon>
        <taxon>Hymenoptera</taxon>
        <taxon>Tenthredinoidea</taxon>
        <taxon>Diprionidae</taxon>
        <taxon>Diprioninae</taxon>
        <taxon>Neodiprion</taxon>
    </lineage>
</organism>
<evidence type="ECO:0000256" key="6">
    <source>
        <dbReference type="ARBA" id="ARBA00022989"/>
    </source>
</evidence>
<dbReference type="Pfam" id="PF14875">
    <property type="entry name" value="PIP49_N"/>
    <property type="match status" value="1"/>
</dbReference>
<keyword evidence="7 9" id="KW-0472">Membrane</keyword>
<protein>
    <submittedName>
        <fullName evidence="12">Divergent protein kinase domain 1C isoform X1</fullName>
    </submittedName>
</protein>
<evidence type="ECO:0000313" key="11">
    <source>
        <dbReference type="Proteomes" id="UP000829291"/>
    </source>
</evidence>
<dbReference type="Proteomes" id="UP000829291">
    <property type="component" value="Chromosome 5"/>
</dbReference>
<comment type="similarity">
    <text evidence="2">Belongs to the DIPK family.</text>
</comment>
<dbReference type="SMART" id="SM01299">
    <property type="entry name" value="PIP49_N"/>
    <property type="match status" value="1"/>
</dbReference>
<reference evidence="12" key="1">
    <citation type="submission" date="2025-08" db="UniProtKB">
        <authorList>
            <consortium name="RefSeq"/>
        </authorList>
    </citation>
    <scope>IDENTIFICATION</scope>
    <source>
        <tissue evidence="12">Thorax and Abdomen</tissue>
    </source>
</reference>
<keyword evidence="3 9" id="KW-0812">Transmembrane</keyword>
<keyword evidence="12" id="KW-0808">Transferase</keyword>
<dbReference type="RefSeq" id="XP_046597994.1">
    <property type="nucleotide sequence ID" value="XM_046742038.1"/>
</dbReference>
<evidence type="ECO:0000256" key="5">
    <source>
        <dbReference type="ARBA" id="ARBA00022968"/>
    </source>
</evidence>
<keyword evidence="12" id="KW-0418">Kinase</keyword>
<dbReference type="Pfam" id="PF12260">
    <property type="entry name" value="PIP49_C"/>
    <property type="match status" value="1"/>
</dbReference>
<evidence type="ECO:0000256" key="4">
    <source>
        <dbReference type="ARBA" id="ARBA00022824"/>
    </source>
</evidence>
<feature type="transmembrane region" description="Helical" evidence="9">
    <location>
        <begin position="12"/>
        <end position="36"/>
    </location>
</feature>
<evidence type="ECO:0000259" key="10">
    <source>
        <dbReference type="SMART" id="SM01299"/>
    </source>
</evidence>
<keyword evidence="8" id="KW-1015">Disulfide bond</keyword>
<keyword evidence="5" id="KW-0735">Signal-anchor</keyword>
<dbReference type="PANTHER" id="PTHR21093">
    <property type="entry name" value="DIVERGENT PROTEIN KINASE DOMAIN 1C-RELATED"/>
    <property type="match status" value="1"/>
</dbReference>
<dbReference type="GeneID" id="107226220"/>
<evidence type="ECO:0000256" key="2">
    <source>
        <dbReference type="ARBA" id="ARBA00006338"/>
    </source>
</evidence>
<evidence type="ECO:0000256" key="7">
    <source>
        <dbReference type="ARBA" id="ARBA00023136"/>
    </source>
</evidence>
<evidence type="ECO:0000256" key="9">
    <source>
        <dbReference type="SAM" id="Phobius"/>
    </source>
</evidence>
<evidence type="ECO:0000313" key="12">
    <source>
        <dbReference type="RefSeq" id="XP_046597994.1"/>
    </source>
</evidence>
<comment type="subcellular location">
    <subcellularLocation>
        <location evidence="1">Endoplasmic reticulum membrane</location>
        <topology evidence="1">Single-pass type II membrane protein</topology>
    </subcellularLocation>
</comment>